<reference evidence="2 5" key="2">
    <citation type="submission" date="2019-04" db="EMBL/GenBank/DDBJ databases">
        <title>Draft genome sequences of Streptomyces avermitilis NBRC 14893.</title>
        <authorList>
            <person name="Komaki H."/>
            <person name="Tamura T."/>
            <person name="Hosoyama A."/>
        </authorList>
    </citation>
    <scope>NUCLEOTIDE SEQUENCE [LARGE SCALE GENOMIC DNA]</scope>
    <source>
        <strain evidence="2 5">NBRC 14893</strain>
    </source>
</reference>
<proteinExistence type="predicted"/>
<dbReference type="OMA" id="RDPHNTE"/>
<dbReference type="Proteomes" id="UP000302139">
    <property type="component" value="Unassembled WGS sequence"/>
</dbReference>
<dbReference type="EMBL" id="BJHX01000001">
    <property type="protein sequence ID" value="GDY60695.1"/>
    <property type="molecule type" value="Genomic_DNA"/>
</dbReference>
<protein>
    <recommendedName>
        <fullName evidence="6">Secreted protein</fullName>
    </recommendedName>
</protein>
<evidence type="ECO:0000313" key="2">
    <source>
        <dbReference type="EMBL" id="GDY60695.1"/>
    </source>
</evidence>
<accession>A0A4D4N5U6</accession>
<organism evidence="3 4">
    <name type="scientific">Streptomyces avermitilis</name>
    <dbReference type="NCBI Taxonomy" id="33903"/>
    <lineage>
        <taxon>Bacteria</taxon>
        <taxon>Bacillati</taxon>
        <taxon>Actinomycetota</taxon>
        <taxon>Actinomycetes</taxon>
        <taxon>Kitasatosporales</taxon>
        <taxon>Streptomycetaceae</taxon>
        <taxon>Streptomyces</taxon>
    </lineage>
</organism>
<feature type="compositionally biased region" description="Basic and acidic residues" evidence="1">
    <location>
        <begin position="66"/>
        <end position="75"/>
    </location>
</feature>
<dbReference type="RefSeq" id="WP_010982470.1">
    <property type="nucleotide sequence ID" value="NZ_BAABTN010000077.1"/>
</dbReference>
<dbReference type="AlphaFoldDB" id="A0A4D4N5U6"/>
<evidence type="ECO:0000313" key="4">
    <source>
        <dbReference type="Proteomes" id="UP000299211"/>
    </source>
</evidence>
<evidence type="ECO:0000313" key="5">
    <source>
        <dbReference type="Proteomes" id="UP000302139"/>
    </source>
</evidence>
<reference evidence="3 4" key="1">
    <citation type="submission" date="2019-04" db="EMBL/GenBank/DDBJ databases">
        <title>Draft genome sequences of Streptomyces avermitilis ATCC 31267.</title>
        <authorList>
            <person name="Komaki H."/>
            <person name="Tamura T."/>
            <person name="Hosoyama A."/>
        </authorList>
    </citation>
    <scope>NUCLEOTIDE SEQUENCE [LARGE SCALE GENOMIC DNA]</scope>
    <source>
        <strain evidence="3 4">ATCC 31267</strain>
    </source>
</reference>
<evidence type="ECO:0000256" key="1">
    <source>
        <dbReference type="SAM" id="MobiDB-lite"/>
    </source>
</evidence>
<evidence type="ECO:0000313" key="3">
    <source>
        <dbReference type="EMBL" id="GDY79226.1"/>
    </source>
</evidence>
<feature type="region of interest" description="Disordered" evidence="1">
    <location>
        <begin position="66"/>
        <end position="105"/>
    </location>
</feature>
<sequence>MTTYVITIPGTFLRDPSDDVRSALVRLLRPADPHHTSLGQQEDLDLLTVNDDNTFSIRLEVTADDSRNAEEDAKRTAASALREAGFAPDEAPLGPATVTGIDNQA</sequence>
<dbReference type="EMBL" id="BJHY01000001">
    <property type="protein sequence ID" value="GDY79226.1"/>
    <property type="molecule type" value="Genomic_DNA"/>
</dbReference>
<comment type="caution">
    <text evidence="3">The sequence shown here is derived from an EMBL/GenBank/DDBJ whole genome shotgun (WGS) entry which is preliminary data.</text>
</comment>
<dbReference type="Proteomes" id="UP000299211">
    <property type="component" value="Unassembled WGS sequence"/>
</dbReference>
<evidence type="ECO:0008006" key="6">
    <source>
        <dbReference type="Google" id="ProtNLM"/>
    </source>
</evidence>
<name>A0A4D4N5U6_STRAX</name>
<dbReference type="GeneID" id="41538140"/>
<gene>
    <name evidence="2" type="ORF">SAV14893_000880</name>
    <name evidence="3" type="ORF">SAV31267_087110</name>
</gene>